<accession>A0A329MGS4</accession>
<name>A0A329MGS4_9BACL</name>
<organism evidence="1 2">
    <name type="scientific">Paenibacillus contaminans</name>
    <dbReference type="NCBI Taxonomy" id="450362"/>
    <lineage>
        <taxon>Bacteria</taxon>
        <taxon>Bacillati</taxon>
        <taxon>Bacillota</taxon>
        <taxon>Bacilli</taxon>
        <taxon>Bacillales</taxon>
        <taxon>Paenibacillaceae</taxon>
        <taxon>Paenibacillus</taxon>
    </lineage>
</organism>
<sequence>MGELIEEIEQIITMYKLNLERQKKYYDYPFTNNTAHYYQLMMIQKSLEAWTSCLEKLKKYKKDRWGPIEPRKSKEFEKRIKLEKEGVPGFITPRTIEAMLVYTKQLESRIEQVEGELLSFQRAQQ</sequence>
<dbReference type="AlphaFoldDB" id="A0A329MGS4"/>
<evidence type="ECO:0000313" key="2">
    <source>
        <dbReference type="Proteomes" id="UP000250369"/>
    </source>
</evidence>
<gene>
    <name evidence="1" type="ORF">DQG23_21445</name>
</gene>
<evidence type="ECO:0000313" key="1">
    <source>
        <dbReference type="EMBL" id="RAV19109.1"/>
    </source>
</evidence>
<comment type="caution">
    <text evidence="1">The sequence shown here is derived from an EMBL/GenBank/DDBJ whole genome shotgun (WGS) entry which is preliminary data.</text>
</comment>
<dbReference type="RefSeq" id="WP_113032928.1">
    <property type="nucleotide sequence ID" value="NZ_QMFB01000013.1"/>
</dbReference>
<dbReference type="Proteomes" id="UP000250369">
    <property type="component" value="Unassembled WGS sequence"/>
</dbReference>
<keyword evidence="2" id="KW-1185">Reference proteome</keyword>
<protein>
    <submittedName>
        <fullName evidence="1">Uncharacterized protein</fullName>
    </submittedName>
</protein>
<dbReference type="EMBL" id="QMFB01000013">
    <property type="protein sequence ID" value="RAV19109.1"/>
    <property type="molecule type" value="Genomic_DNA"/>
</dbReference>
<dbReference type="OrthoDB" id="2599037at2"/>
<proteinExistence type="predicted"/>
<reference evidence="1 2" key="1">
    <citation type="journal article" date="2009" name="Int. J. Syst. Evol. Microbiol.">
        <title>Paenibacillus contaminans sp. nov., isolated from a contaminated laboratory plate.</title>
        <authorList>
            <person name="Chou J.H."/>
            <person name="Lee J.H."/>
            <person name="Lin M.C."/>
            <person name="Chang P.S."/>
            <person name="Arun A.B."/>
            <person name="Young C.C."/>
            <person name="Chen W.M."/>
        </authorList>
    </citation>
    <scope>NUCLEOTIDE SEQUENCE [LARGE SCALE GENOMIC DNA]</scope>
    <source>
        <strain evidence="1 2">CKOBP-6</strain>
    </source>
</reference>